<evidence type="ECO:0000256" key="1">
    <source>
        <dbReference type="SAM" id="MobiDB-lite"/>
    </source>
</evidence>
<comment type="caution">
    <text evidence="3">The sequence shown here is derived from an EMBL/GenBank/DDBJ whole genome shotgun (WGS) entry which is preliminary data.</text>
</comment>
<reference evidence="3 4" key="1">
    <citation type="submission" date="2017-03" db="EMBL/GenBank/DDBJ databases">
        <title>Draft genome sequence of Streptomyces scabrisporus NF3, endophyte isolated from Amphipterygium adstringens.</title>
        <authorList>
            <person name="Vazquez M."/>
            <person name="Ceapa C.D."/>
            <person name="Rodriguez Luna D."/>
            <person name="Sanchez Esquivel S."/>
        </authorList>
    </citation>
    <scope>NUCLEOTIDE SEQUENCE [LARGE SCALE GENOMIC DNA]</scope>
    <source>
        <strain evidence="3 4">NF3</strain>
    </source>
</reference>
<evidence type="ECO:0000256" key="2">
    <source>
        <dbReference type="SAM" id="Phobius"/>
    </source>
</evidence>
<dbReference type="AlphaFoldDB" id="A0A1T3P2N9"/>
<dbReference type="STRING" id="159449.B4N89_21860"/>
<feature type="compositionally biased region" description="Low complexity" evidence="1">
    <location>
        <begin position="65"/>
        <end position="86"/>
    </location>
</feature>
<proteinExistence type="predicted"/>
<protein>
    <submittedName>
        <fullName evidence="3">Uncharacterized protein</fullName>
    </submittedName>
</protein>
<dbReference type="EMBL" id="MWQN01000001">
    <property type="protein sequence ID" value="OPC83231.1"/>
    <property type="molecule type" value="Genomic_DNA"/>
</dbReference>
<name>A0A1T3P2N9_9ACTN</name>
<evidence type="ECO:0000313" key="3">
    <source>
        <dbReference type="EMBL" id="OPC83231.1"/>
    </source>
</evidence>
<gene>
    <name evidence="3" type="ORF">B4N89_21860</name>
</gene>
<organism evidence="3 4">
    <name type="scientific">Embleya scabrispora</name>
    <dbReference type="NCBI Taxonomy" id="159449"/>
    <lineage>
        <taxon>Bacteria</taxon>
        <taxon>Bacillati</taxon>
        <taxon>Actinomycetota</taxon>
        <taxon>Actinomycetes</taxon>
        <taxon>Kitasatosporales</taxon>
        <taxon>Streptomycetaceae</taxon>
        <taxon>Embleya</taxon>
    </lineage>
</organism>
<feature type="region of interest" description="Disordered" evidence="1">
    <location>
        <begin position="37"/>
        <end position="125"/>
    </location>
</feature>
<accession>A0A1T3P2N9</accession>
<feature type="transmembrane region" description="Helical" evidence="2">
    <location>
        <begin position="21"/>
        <end position="41"/>
    </location>
</feature>
<keyword evidence="2" id="KW-1133">Transmembrane helix</keyword>
<keyword evidence="2" id="KW-0812">Transmembrane</keyword>
<dbReference type="Proteomes" id="UP000190037">
    <property type="component" value="Unassembled WGS sequence"/>
</dbReference>
<keyword evidence="2" id="KW-0472">Membrane</keyword>
<evidence type="ECO:0000313" key="4">
    <source>
        <dbReference type="Proteomes" id="UP000190037"/>
    </source>
</evidence>
<keyword evidence="4" id="KW-1185">Reference proteome</keyword>
<sequence>MRIHGEPDDRIRPEPSARRRPLMTVLAIVGVLGIGGGAWALQGDGDEGSPRSNAADPSAPAQIEPAAPGGAASGAPPASPSDAAQARPGAPATDNGAGPDTSTSSPRLPGAAPHTYHPAQPNTRFSRYTVAPDGRTLTAWSWGGQCETDRLVVTSDTADAVAVRVEVTRIGDVCTDMAVENKADVMLPTPLGARRLVDAETGATVTPGGNPLTAG</sequence>